<dbReference type="Gene3D" id="3.40.50.1820">
    <property type="entry name" value="alpha/beta hydrolase"/>
    <property type="match status" value="1"/>
</dbReference>
<proteinExistence type="predicted"/>
<protein>
    <submittedName>
        <fullName evidence="4">Alpha/beta hydrolase family protein</fullName>
    </submittedName>
</protein>
<name>A0A1H0UJ69_9MICO</name>
<dbReference type="RefSeq" id="WP_091788040.1">
    <property type="nucleotide sequence ID" value="NZ_LT629711.1"/>
</dbReference>
<sequence>MARDPIQVLDERAGPPTRTMSYGDDPTQVYDVRLPERVTRRLTVVVVHGGFWRPEYDRAHASRQAQAFADAGYPTGVLEYRRPGMPGGGWPGTPDDVAAGIRAIRRDPDLDHPWVLVGHSAGGQLVTWAAAQPWAHGLRGVVSLAGVVDLAHGEATGVGGDAIPTLLGGRPAEVPEAYAAADPARLAPAIPTVLVHARDDDVVPFELSERYAATHRAPNVRLTPVDGGGHYGLIDPEHPAFAKVLDAVDLLAS</sequence>
<dbReference type="PANTHER" id="PTHR48081:SF33">
    <property type="entry name" value="KYNURENINE FORMAMIDASE"/>
    <property type="match status" value="1"/>
</dbReference>
<dbReference type="InterPro" id="IPR029058">
    <property type="entry name" value="AB_hydrolase_fold"/>
</dbReference>
<evidence type="ECO:0000313" key="4">
    <source>
        <dbReference type="EMBL" id="SDP66143.1"/>
    </source>
</evidence>
<evidence type="ECO:0000259" key="3">
    <source>
        <dbReference type="Pfam" id="PF20434"/>
    </source>
</evidence>
<gene>
    <name evidence="4" type="ORF">SAMN04489867_3353</name>
</gene>
<evidence type="ECO:0000256" key="2">
    <source>
        <dbReference type="SAM" id="MobiDB-lite"/>
    </source>
</evidence>
<dbReference type="STRING" id="443156.SAMN04489867_3353"/>
<dbReference type="OrthoDB" id="255603at2"/>
<dbReference type="SUPFAM" id="SSF53474">
    <property type="entry name" value="alpha/beta-Hydrolases"/>
    <property type="match status" value="1"/>
</dbReference>
<evidence type="ECO:0000313" key="5">
    <source>
        <dbReference type="Proteomes" id="UP000199077"/>
    </source>
</evidence>
<dbReference type="AlphaFoldDB" id="A0A1H0UJ69"/>
<feature type="region of interest" description="Disordered" evidence="2">
    <location>
        <begin position="1"/>
        <end position="25"/>
    </location>
</feature>
<reference evidence="5" key="1">
    <citation type="submission" date="2016-10" db="EMBL/GenBank/DDBJ databases">
        <authorList>
            <person name="Varghese N."/>
            <person name="Submissions S."/>
        </authorList>
    </citation>
    <scope>NUCLEOTIDE SEQUENCE [LARGE SCALE GENOMIC DNA]</scope>
    <source>
        <strain evidence="5">DSM 22329</strain>
    </source>
</reference>
<keyword evidence="5" id="KW-1185">Reference proteome</keyword>
<dbReference type="GO" id="GO:0016787">
    <property type="term" value="F:hydrolase activity"/>
    <property type="evidence" value="ECO:0007669"/>
    <property type="project" value="UniProtKB-KW"/>
</dbReference>
<dbReference type="Proteomes" id="UP000199077">
    <property type="component" value="Chromosome I"/>
</dbReference>
<feature type="domain" description="BD-FAE-like" evidence="3">
    <location>
        <begin position="31"/>
        <end position="210"/>
    </location>
</feature>
<dbReference type="InterPro" id="IPR049492">
    <property type="entry name" value="BD-FAE-like_dom"/>
</dbReference>
<dbReference type="Pfam" id="PF20434">
    <property type="entry name" value="BD-FAE"/>
    <property type="match status" value="1"/>
</dbReference>
<accession>A0A1H0UJ69</accession>
<feature type="compositionally biased region" description="Basic and acidic residues" evidence="2">
    <location>
        <begin position="1"/>
        <end position="13"/>
    </location>
</feature>
<dbReference type="InterPro" id="IPR050300">
    <property type="entry name" value="GDXG_lipolytic_enzyme"/>
</dbReference>
<organism evidence="4 5">
    <name type="scientific">Pedococcus dokdonensis</name>
    <dbReference type="NCBI Taxonomy" id="443156"/>
    <lineage>
        <taxon>Bacteria</taxon>
        <taxon>Bacillati</taxon>
        <taxon>Actinomycetota</taxon>
        <taxon>Actinomycetes</taxon>
        <taxon>Micrococcales</taxon>
        <taxon>Intrasporangiaceae</taxon>
        <taxon>Pedococcus</taxon>
    </lineage>
</organism>
<dbReference type="EMBL" id="LT629711">
    <property type="protein sequence ID" value="SDP66143.1"/>
    <property type="molecule type" value="Genomic_DNA"/>
</dbReference>
<evidence type="ECO:0000256" key="1">
    <source>
        <dbReference type="ARBA" id="ARBA00022801"/>
    </source>
</evidence>
<dbReference type="PANTHER" id="PTHR48081">
    <property type="entry name" value="AB HYDROLASE SUPERFAMILY PROTEIN C4A8.06C"/>
    <property type="match status" value="1"/>
</dbReference>
<keyword evidence="1 4" id="KW-0378">Hydrolase</keyword>